<dbReference type="PANTHER" id="PTHR31435:SF10">
    <property type="entry name" value="BSR4717 PROTEIN"/>
    <property type="match status" value="1"/>
</dbReference>
<dbReference type="KEGG" id="nav:JQS30_01335"/>
<dbReference type="InterPro" id="IPR045057">
    <property type="entry name" value="Gcn5-rel_NAT"/>
</dbReference>
<dbReference type="AlphaFoldDB" id="A0A895XPC8"/>
<name>A0A895XPC8_9ACTN</name>
<dbReference type="Pfam" id="PF14542">
    <property type="entry name" value="Acetyltransf_CG"/>
    <property type="match status" value="1"/>
</dbReference>
<dbReference type="CDD" id="cd04301">
    <property type="entry name" value="NAT_SF"/>
    <property type="match status" value="1"/>
</dbReference>
<evidence type="ECO:0000313" key="2">
    <source>
        <dbReference type="EMBL" id="QSB05602.1"/>
    </source>
</evidence>
<keyword evidence="3" id="KW-1185">Reference proteome</keyword>
<dbReference type="InterPro" id="IPR031165">
    <property type="entry name" value="GNAT_YJDJ"/>
</dbReference>
<dbReference type="RefSeq" id="WP_213171612.1">
    <property type="nucleotide sequence ID" value="NZ_CP070496.1"/>
</dbReference>
<reference evidence="2" key="1">
    <citation type="submission" date="2021-02" db="EMBL/GenBank/DDBJ databases">
        <title>Natronoglycomyces albus gen. nov., sp. nov, a haloalkaliphilic actinobacterium from a soda solonchak soil.</title>
        <authorList>
            <person name="Sorokin D.Y."/>
            <person name="Khijniak T.V."/>
            <person name="Zakharycheva A.P."/>
            <person name="Boueva O.V."/>
            <person name="Ariskina E.V."/>
            <person name="Hahnke R.L."/>
            <person name="Bunk B."/>
            <person name="Sproer C."/>
            <person name="Schumann P."/>
            <person name="Evtushenko L.I."/>
            <person name="Kublanov I.V."/>
        </authorList>
    </citation>
    <scope>NUCLEOTIDE SEQUENCE</scope>
    <source>
        <strain evidence="2">DSM 106290</strain>
    </source>
</reference>
<dbReference type="Gene3D" id="3.40.630.30">
    <property type="match status" value="1"/>
</dbReference>
<evidence type="ECO:0000313" key="3">
    <source>
        <dbReference type="Proteomes" id="UP000662939"/>
    </source>
</evidence>
<feature type="domain" description="N-acetyltransferase" evidence="1">
    <location>
        <begin position="9"/>
        <end position="95"/>
    </location>
</feature>
<dbReference type="PANTHER" id="PTHR31435">
    <property type="entry name" value="PROTEIN NATD1"/>
    <property type="match status" value="1"/>
</dbReference>
<accession>A0A895XPC8</accession>
<organism evidence="2 3">
    <name type="scientific">Natronoglycomyces albus</name>
    <dbReference type="NCBI Taxonomy" id="2811108"/>
    <lineage>
        <taxon>Bacteria</taxon>
        <taxon>Bacillati</taxon>
        <taxon>Actinomycetota</taxon>
        <taxon>Actinomycetes</taxon>
        <taxon>Glycomycetales</taxon>
        <taxon>Glycomycetaceae</taxon>
        <taxon>Natronoglycomyces</taxon>
    </lineage>
</organism>
<protein>
    <submittedName>
        <fullName evidence="2">N-acetyltransferase</fullName>
    </submittedName>
</protein>
<gene>
    <name evidence="2" type="ORF">JQS30_01335</name>
</gene>
<evidence type="ECO:0000259" key="1">
    <source>
        <dbReference type="PROSITE" id="PS51729"/>
    </source>
</evidence>
<dbReference type="EMBL" id="CP070496">
    <property type="protein sequence ID" value="QSB05602.1"/>
    <property type="molecule type" value="Genomic_DNA"/>
</dbReference>
<dbReference type="Proteomes" id="UP000662939">
    <property type="component" value="Chromosome"/>
</dbReference>
<dbReference type="SUPFAM" id="SSF55729">
    <property type="entry name" value="Acyl-CoA N-acyltransferases (Nat)"/>
    <property type="match status" value="1"/>
</dbReference>
<dbReference type="PROSITE" id="PS51729">
    <property type="entry name" value="GNAT_YJDJ"/>
    <property type="match status" value="1"/>
</dbReference>
<proteinExistence type="predicted"/>
<sequence>MSESSINIRKNAAASRFEAWDGESLIGQLDFDKQEKFTLYPHTEVDPAYRGQGLANQLAEAAFADLRAQGGMAYPQCPFVAKWLSKHPEYADLDARGHSSD</sequence>
<dbReference type="InterPro" id="IPR016181">
    <property type="entry name" value="Acyl_CoA_acyltransferase"/>
</dbReference>